<dbReference type="OMA" id="FFKRHYF"/>
<sequence>MENCRMYGLELNPLIEFDNYERGVKITKRLNIKNITKNIIRFRFLFQSSPYFTYPLQELESISPGLNKSYYITFLNSLNDFQTINETLNILIQDIEEDKNISIKLTATPLKCDIIFPSVLNFKDMVIKQKSREELIIKNQGSLNAIIKLSHKCASKEKKGKIKLEPSQFVLRANQKQHIQIIIYTDVPQKFREFLTCSIIEVPKSVEKKLFSQESPTMMNTTLHPYEENYHKEVNDIIQVMNQEDIQICLIKEKIELNWVSVLPQIIILSEESKQIFNKSVINFGPVTLGQRINKTIHLQNLTYAPIKVKVDMISASMYVCMLLCILMCMQMNIHAFELYAYSFPALHLYVPLLLHRDQRLRSTKKNNVFQLLKEKFTINGCSKEEIILHINGQNPVNEYTEIIQFKACKDYCIELFLICEIKSIKLHFSKILYLFENLKLGDNVTEKITIRNDENTDVHVEIVNIGNVFNIKNNKFIIKKKSYHSVNLTCHCIYPINVYKRLYFLVHLNKQIFYVDAICNYSISYQMCPLSMHHIFRYKHLIRDKQKLYNSYYDQKDYIDIWDFPLEFDAYEDSSYEMINEIMEVEDGDVFVVPRELEVLESEEKDIMIINKTPIEYTCVWSNAVDPRKKQFTHFEVKPEEAQLLPYGCQTFRVKNVKTLKERYIKETHECIIFPSNNKDYRKCNSKTLLPPIFLYVTLFQFKIKYLCETENVPDRLSFYPKHISFLNMIERESPYVVAKFENNSDVAQMVDFTPFKGDMEAIRVYPLVNYVPKRSFLNVLIFYSHKKIELNESEIKIYYLVNGIKKKHISVFVSREINSVLLNNGDPNINLQCVSTDTDSSKKVVIENMTERNALCMLIKEDVSKIVDINIEGNKSMFEEQNKEDKVDDNMDEINKINVDQFQNGSEKKNKETSLLINEDKKYNFYFFSLFPFEKRNLHISAFSDSTLSKSIPLLFDHMLYINQEDMKNKFIYLKNNMKDHLKNCRRFLIHVNIVKCSLTLHPKIIESEPIISGTTFNAKIRIHNEHPVKVNFKTKTEISQIDNRNIFAQEEIKEADKNIIAKESEDVINPFSEKYSYVSFNTNQQGRFVYRFCAFMGGKKMKERKPTMSYVDIILNVVMPYFQIIDINDFKTPQSIYWNMTSVDKINMYLKENISEIDMEYKKSQGMENMKKLFNQFNYIPFNIGNNTLNEITQVNLVLYNPLNVPLKVQINSIKSYILPILPPYVKNEEEQLAHLLYVDNTFRSFMRCLDCCEIRPTNFEIIEKGTKTITLYYKHKYIGLHNMPLIIDVENGKVVPLSLCSLTFHPQVPPIYLMNIKDLNEHVLGLKNECIINIDILNDSELDIYYDIEQNKNLVVLNPKGVIKRRKYISLFILISRLSPSIIIETLIMKPYFKHLHKDIELNRVPIELKLKTTADNIYKDAYKKINVFNNKCINDIHGQSIKTFCSNFVPPYSYIHVKNKLFYITPSSINILYAPTNSIVERVVIIKNYSLSKNLKFKISSKNTLPGNLLKITPNKGIVKKEEHIVLRFTFILSDILLDIEGNIQIELKYVENDVSLKVEPQENSCIVDDPSETKIEEVYEDTRDERRGNEGAKVLQISKMKKKKKFDDITFSYAQKIFENIQMFKYSYENINNSMLQKAVRRLYGIHNEEPSKEENPKESVERGVSVFPKFYFYIHIKLFTCNSDDIATAKNNFKNLVRTNIYPEKLYFKKYINLPIPLEDKSKRFFKRHYFEFDKMEKIKTQDEKGNRICFNEEFKYHKRDIYVCMFTGMFKSIIKNDIKKHIAILSDINSCSIQTIENILREDLIDVVTRNKKTDLNSQIKYDYTFLRPAILSHFFSHMFSDIINNLINETSLFAKKLD</sequence>
<protein>
    <recommendedName>
        <fullName evidence="2">CFAP65-like ninth Ig-like domain-containing protein</fullName>
    </recommendedName>
</protein>
<feature type="coiled-coil region" evidence="1">
    <location>
        <begin position="1041"/>
        <end position="1068"/>
    </location>
</feature>
<dbReference type="EMBL" id="BDQF01000010">
    <property type="protein sequence ID" value="GAW80994.1"/>
    <property type="molecule type" value="Genomic_DNA"/>
</dbReference>
<dbReference type="GO" id="GO:0005737">
    <property type="term" value="C:cytoplasm"/>
    <property type="evidence" value="ECO:0007669"/>
    <property type="project" value="UniProtKB-SubCell"/>
</dbReference>
<feature type="domain" description="CFAP65-like ninth Ig-like" evidence="2">
    <location>
        <begin position="1123"/>
        <end position="1303"/>
    </location>
</feature>
<dbReference type="OrthoDB" id="415597at2759"/>
<dbReference type="PANTHER" id="PTHR46127:SF1">
    <property type="entry name" value="CILIA- AND FLAGELLA-ASSOCIATED PROTEIN 65"/>
    <property type="match status" value="1"/>
</dbReference>
<name>A0A1Y1JLR0_PLAGO</name>
<dbReference type="Gene3D" id="2.60.40.10">
    <property type="entry name" value="Immunoglobulins"/>
    <property type="match status" value="1"/>
</dbReference>
<dbReference type="Proteomes" id="UP000195521">
    <property type="component" value="Unassembled WGS sequence"/>
</dbReference>
<evidence type="ECO:0000256" key="1">
    <source>
        <dbReference type="SAM" id="Coils"/>
    </source>
</evidence>
<dbReference type="Pfam" id="PF24816">
    <property type="entry name" value="Ig_CFAP65__9th"/>
    <property type="match status" value="1"/>
</dbReference>
<dbReference type="GeneID" id="39747712"/>
<accession>A0A1Y1JLR0</accession>
<gene>
    <name evidence="3" type="ORF">PGO_091940</name>
</gene>
<comment type="caution">
    <text evidence="3">The sequence shown here is derived from an EMBL/GenBank/DDBJ whole genome shotgun (WGS) entry which is preliminary data.</text>
</comment>
<keyword evidence="4" id="KW-1185">Reference proteome</keyword>
<proteinExistence type="predicted"/>
<dbReference type="RefSeq" id="XP_028543583.1">
    <property type="nucleotide sequence ID" value="XM_028687782.1"/>
</dbReference>
<dbReference type="GO" id="GO:0031514">
    <property type="term" value="C:motile cilium"/>
    <property type="evidence" value="ECO:0007669"/>
    <property type="project" value="UniProtKB-SubCell"/>
</dbReference>
<dbReference type="InterPro" id="IPR056344">
    <property type="entry name" value="Ig_CFAP65-like_9th"/>
</dbReference>
<dbReference type="InterPro" id="IPR052614">
    <property type="entry name" value="CFAP65"/>
</dbReference>
<evidence type="ECO:0000259" key="2">
    <source>
        <dbReference type="Pfam" id="PF24816"/>
    </source>
</evidence>
<organism evidence="3 4">
    <name type="scientific">Plasmodium gonderi</name>
    <dbReference type="NCBI Taxonomy" id="77519"/>
    <lineage>
        <taxon>Eukaryota</taxon>
        <taxon>Sar</taxon>
        <taxon>Alveolata</taxon>
        <taxon>Apicomplexa</taxon>
        <taxon>Aconoidasida</taxon>
        <taxon>Haemosporida</taxon>
        <taxon>Plasmodiidae</taxon>
        <taxon>Plasmodium</taxon>
        <taxon>Plasmodium (Plasmodium)</taxon>
    </lineage>
</organism>
<keyword evidence="1" id="KW-0175">Coiled coil</keyword>
<evidence type="ECO:0000313" key="4">
    <source>
        <dbReference type="Proteomes" id="UP000195521"/>
    </source>
</evidence>
<dbReference type="InterPro" id="IPR013783">
    <property type="entry name" value="Ig-like_fold"/>
</dbReference>
<dbReference type="PANTHER" id="PTHR46127">
    <property type="entry name" value="CILIA- AND FLAGELLA-ASSOCIATED PROTEIN 65"/>
    <property type="match status" value="1"/>
</dbReference>
<evidence type="ECO:0000313" key="3">
    <source>
        <dbReference type="EMBL" id="GAW80994.1"/>
    </source>
</evidence>
<reference evidence="4" key="1">
    <citation type="submission" date="2017-04" db="EMBL/GenBank/DDBJ databases">
        <title>Plasmodium gonderi genome.</title>
        <authorList>
            <person name="Arisue N."/>
            <person name="Honma H."/>
            <person name="Kawai S."/>
            <person name="Tougan T."/>
            <person name="Tanabe K."/>
            <person name="Horii T."/>
        </authorList>
    </citation>
    <scope>NUCLEOTIDE SEQUENCE [LARGE SCALE GENOMIC DNA]</scope>
    <source>
        <strain evidence="4">ATCC 30045</strain>
    </source>
</reference>